<dbReference type="Pfam" id="PF01757">
    <property type="entry name" value="Acyl_transf_3"/>
    <property type="match status" value="1"/>
</dbReference>
<dbReference type="InterPro" id="IPR050879">
    <property type="entry name" value="Acyltransferase_3"/>
</dbReference>
<feature type="transmembrane region" description="Helical" evidence="1">
    <location>
        <begin position="335"/>
        <end position="357"/>
    </location>
</feature>
<evidence type="ECO:0000256" key="1">
    <source>
        <dbReference type="SAM" id="Phobius"/>
    </source>
</evidence>
<feature type="transmembrane region" description="Helical" evidence="1">
    <location>
        <begin position="260"/>
        <end position="283"/>
    </location>
</feature>
<gene>
    <name evidence="3" type="ORF">GCM10007390_40230</name>
</gene>
<evidence type="ECO:0000313" key="3">
    <source>
        <dbReference type="EMBL" id="GHB81359.1"/>
    </source>
</evidence>
<feature type="transmembrane region" description="Helical" evidence="1">
    <location>
        <begin position="81"/>
        <end position="102"/>
    </location>
</feature>
<keyword evidence="1" id="KW-0812">Transmembrane</keyword>
<protein>
    <submittedName>
        <fullName evidence="3">Acyltransferase</fullName>
    </submittedName>
</protein>
<keyword evidence="4" id="KW-1185">Reference proteome</keyword>
<organism evidence="3 4">
    <name type="scientific">Persicitalea jodogahamensis</name>
    <dbReference type="NCBI Taxonomy" id="402147"/>
    <lineage>
        <taxon>Bacteria</taxon>
        <taxon>Pseudomonadati</taxon>
        <taxon>Bacteroidota</taxon>
        <taxon>Cytophagia</taxon>
        <taxon>Cytophagales</taxon>
        <taxon>Spirosomataceae</taxon>
        <taxon>Persicitalea</taxon>
    </lineage>
</organism>
<dbReference type="PANTHER" id="PTHR23028">
    <property type="entry name" value="ACETYLTRANSFERASE"/>
    <property type="match status" value="1"/>
</dbReference>
<comment type="caution">
    <text evidence="3">The sequence shown here is derived from an EMBL/GenBank/DDBJ whole genome shotgun (WGS) entry which is preliminary data.</text>
</comment>
<feature type="domain" description="Acyltransferase 3" evidence="2">
    <location>
        <begin position="13"/>
        <end position="316"/>
    </location>
</feature>
<dbReference type="Proteomes" id="UP000598271">
    <property type="component" value="Unassembled WGS sequence"/>
</dbReference>
<proteinExistence type="predicted"/>
<feature type="transmembrane region" description="Helical" evidence="1">
    <location>
        <begin position="38"/>
        <end position="60"/>
    </location>
</feature>
<dbReference type="RefSeq" id="WP_229581203.1">
    <property type="nucleotide sequence ID" value="NZ_BMXF01000004.1"/>
</dbReference>
<feature type="transmembrane region" description="Helical" evidence="1">
    <location>
        <begin position="220"/>
        <end position="240"/>
    </location>
</feature>
<dbReference type="EMBL" id="BMXF01000004">
    <property type="protein sequence ID" value="GHB81359.1"/>
    <property type="molecule type" value="Genomic_DNA"/>
</dbReference>
<keyword evidence="1" id="KW-0472">Membrane</keyword>
<dbReference type="InterPro" id="IPR002656">
    <property type="entry name" value="Acyl_transf_3_dom"/>
</dbReference>
<sequence length="370" mass="42961">MKTRATNTGYLIQLDGLRFVAVALVLVDHWLAEFNVVPYGPLGVTLFFVLSGFLITRILMVSREKNEGQEGGMGKYLRKFFIRRTLRIFPIYYLTVAVLFALDVPPVRDTIGWCLLYATNIYIAFNQHWMGVIDHFWSLAVEEQFYIFFPFLIFLVPRKWLLTSLVTMVILSVALRLYFYLAGYEWMVNYVSMPMCLDSFGLGGLMAWAQLRRPELFTRIFINPIWIVVGLAAWILVVFWSKSQVELHNIANDVVDRFVSSVFCAFLIGKAVLGFGGFMKWFLENPVSNYLGKISYGMYLYHNFVYNHFHTQPGHPTLRLLNKFQQWIPAVADTLAFQMAFFFLLTALLAALSWQFVEKPINNLKDRYAR</sequence>
<accession>A0A8J3GBF8</accession>
<keyword evidence="3" id="KW-0808">Transferase</keyword>
<reference evidence="3 4" key="1">
    <citation type="journal article" date="2014" name="Int. J. Syst. Evol. Microbiol.">
        <title>Complete genome sequence of Corynebacterium casei LMG S-19264T (=DSM 44701T), isolated from a smear-ripened cheese.</title>
        <authorList>
            <consortium name="US DOE Joint Genome Institute (JGI-PGF)"/>
            <person name="Walter F."/>
            <person name="Albersmeier A."/>
            <person name="Kalinowski J."/>
            <person name="Ruckert C."/>
        </authorList>
    </citation>
    <scope>NUCLEOTIDE SEQUENCE [LARGE SCALE GENOMIC DNA]</scope>
    <source>
        <strain evidence="3 4">KCTC 12866</strain>
    </source>
</reference>
<feature type="transmembrane region" description="Helical" evidence="1">
    <location>
        <begin position="187"/>
        <end position="208"/>
    </location>
</feature>
<name>A0A8J3GBF8_9BACT</name>
<keyword evidence="1" id="KW-1133">Transmembrane helix</keyword>
<evidence type="ECO:0000259" key="2">
    <source>
        <dbReference type="Pfam" id="PF01757"/>
    </source>
</evidence>
<dbReference type="PANTHER" id="PTHR23028:SF53">
    <property type="entry name" value="ACYL_TRANSF_3 DOMAIN-CONTAINING PROTEIN"/>
    <property type="match status" value="1"/>
</dbReference>
<feature type="transmembrane region" description="Helical" evidence="1">
    <location>
        <begin position="12"/>
        <end position="32"/>
    </location>
</feature>
<dbReference type="AlphaFoldDB" id="A0A8J3GBF8"/>
<keyword evidence="3" id="KW-0012">Acyltransferase</keyword>
<dbReference type="GO" id="GO:0016020">
    <property type="term" value="C:membrane"/>
    <property type="evidence" value="ECO:0007669"/>
    <property type="project" value="TreeGrafter"/>
</dbReference>
<evidence type="ECO:0000313" key="4">
    <source>
        <dbReference type="Proteomes" id="UP000598271"/>
    </source>
</evidence>
<feature type="transmembrane region" description="Helical" evidence="1">
    <location>
        <begin position="160"/>
        <end position="181"/>
    </location>
</feature>
<dbReference type="GO" id="GO:0000271">
    <property type="term" value="P:polysaccharide biosynthetic process"/>
    <property type="evidence" value="ECO:0007669"/>
    <property type="project" value="TreeGrafter"/>
</dbReference>
<dbReference type="GO" id="GO:0016747">
    <property type="term" value="F:acyltransferase activity, transferring groups other than amino-acyl groups"/>
    <property type="evidence" value="ECO:0007669"/>
    <property type="project" value="InterPro"/>
</dbReference>